<dbReference type="AlphaFoldDB" id="A0A810CFL1"/>
<name>A0A810CFL1_9BRAD</name>
<proteinExistence type="predicted"/>
<feature type="domain" description="Transposase IS66 central" evidence="1">
    <location>
        <begin position="3"/>
        <end position="54"/>
    </location>
</feature>
<dbReference type="RefSeq" id="WP_182872402.1">
    <property type="nucleotide sequence ID" value="NZ_AP022639.1"/>
</dbReference>
<evidence type="ECO:0000313" key="2">
    <source>
        <dbReference type="EMBL" id="BCE86834.1"/>
    </source>
</evidence>
<dbReference type="Pfam" id="PF03050">
    <property type="entry name" value="DDE_Tnp_IS66"/>
    <property type="match status" value="1"/>
</dbReference>
<sequence>MYEQRANLSWNNDMTKAINCCLSRWDAFGRFPDDGRLCKSENAAERELRAVPVG</sequence>
<organism evidence="2">
    <name type="scientific">Bradyrhizobium diazoefficiens</name>
    <dbReference type="NCBI Taxonomy" id="1355477"/>
    <lineage>
        <taxon>Bacteria</taxon>
        <taxon>Pseudomonadati</taxon>
        <taxon>Pseudomonadota</taxon>
        <taxon>Alphaproteobacteria</taxon>
        <taxon>Hyphomicrobiales</taxon>
        <taxon>Nitrobacteraceae</taxon>
        <taxon>Bradyrhizobium</taxon>
    </lineage>
</organism>
<accession>A0A810CFL1</accession>
<protein>
    <recommendedName>
        <fullName evidence="1">Transposase IS66 central domain-containing protein</fullName>
    </recommendedName>
</protein>
<dbReference type="InterPro" id="IPR004291">
    <property type="entry name" value="Transposase_IS66_central"/>
</dbReference>
<gene>
    <name evidence="2" type="ORF">XF9B_82550</name>
</gene>
<reference evidence="2" key="1">
    <citation type="submission" date="2020-05" db="EMBL/GenBank/DDBJ databases">
        <title>Complete genome sequence of Bradyrhizobium diazoefficiens XF9 isolated from soybean nodule.</title>
        <authorList>
            <person name="Noda R."/>
            <person name="Kakizaki K."/>
            <person name="Minamisawa K."/>
        </authorList>
    </citation>
    <scope>NUCLEOTIDE SEQUENCE</scope>
    <source>
        <strain evidence="2">XF9</strain>
    </source>
</reference>
<dbReference type="EMBL" id="AP023098">
    <property type="protein sequence ID" value="BCE86834.1"/>
    <property type="molecule type" value="Genomic_DNA"/>
</dbReference>
<evidence type="ECO:0000259" key="1">
    <source>
        <dbReference type="Pfam" id="PF03050"/>
    </source>
</evidence>